<evidence type="ECO:0000313" key="11">
    <source>
        <dbReference type="Proteomes" id="UP001176941"/>
    </source>
</evidence>
<feature type="domain" description="MARVEL" evidence="9">
    <location>
        <begin position="167"/>
        <end position="319"/>
    </location>
</feature>
<keyword evidence="3" id="KW-0677">Repeat</keyword>
<feature type="transmembrane region" description="Helical" evidence="8">
    <location>
        <begin position="201"/>
        <end position="225"/>
    </location>
</feature>
<keyword evidence="2 7" id="KW-0812">Transmembrane</keyword>
<dbReference type="EMBL" id="OX459952">
    <property type="protein sequence ID" value="CAI9157623.1"/>
    <property type="molecule type" value="Genomic_DNA"/>
</dbReference>
<protein>
    <recommendedName>
        <fullName evidence="9">MARVEL domain-containing protein</fullName>
    </recommendedName>
</protein>
<evidence type="ECO:0000256" key="3">
    <source>
        <dbReference type="ARBA" id="ARBA00022737"/>
    </source>
</evidence>
<evidence type="ECO:0000256" key="7">
    <source>
        <dbReference type="PROSITE-ProRule" id="PRU00581"/>
    </source>
</evidence>
<dbReference type="PANTHER" id="PTHR17068">
    <property type="entry name" value="MYELOID-ASSOCIATED DIFFERENTIATION MARKER MYADM FAMILY MEMBER"/>
    <property type="match status" value="1"/>
</dbReference>
<sequence length="344" mass="38505">MWETWVQSTGWEDSPVGGHSNSLQYSCLEKLHGFLGRPQSLQLFSTCMAFSLGASVGTWKGAIGNWSMFIWCFCFVLTLLILMVELCGLEGHFPFSWDNFLITCNCYSALLCLSASIIYPIIYVQLLSNSHDWDRTIISTVFSCIAFVAYAMDVTWTRAQPNMITGYMATVPGLLKGLETIVACVIFVFLSNTSLYLHQPALEWCVAVYSICFILSSVAILLILGKCDNRLSIPFSIFQLLVLTTLSVLLYISALVLWPLYQFYEEFGGQPQRSSDGDCRDELTYNMCTWDQRLAVAILTAINLLAYVADLVYWARQVSGLRTNPGTSDPLWSQEVSSLSSVVL</sequence>
<evidence type="ECO:0000256" key="1">
    <source>
        <dbReference type="ARBA" id="ARBA00004141"/>
    </source>
</evidence>
<dbReference type="InterPro" id="IPR008253">
    <property type="entry name" value="Marvel"/>
</dbReference>
<feature type="transmembrane region" description="Helical" evidence="8">
    <location>
        <begin position="237"/>
        <end position="261"/>
    </location>
</feature>
<comment type="similarity">
    <text evidence="6">Belongs to the MAL family.</text>
</comment>
<feature type="transmembrane region" description="Helical" evidence="8">
    <location>
        <begin position="294"/>
        <end position="315"/>
    </location>
</feature>
<keyword evidence="5 7" id="KW-0472">Membrane</keyword>
<evidence type="ECO:0000256" key="4">
    <source>
        <dbReference type="ARBA" id="ARBA00022989"/>
    </source>
</evidence>
<evidence type="ECO:0000256" key="8">
    <source>
        <dbReference type="SAM" id="Phobius"/>
    </source>
</evidence>
<name>A0ABN8YB07_RANTA</name>
<dbReference type="PROSITE" id="PS51225">
    <property type="entry name" value="MARVEL"/>
    <property type="match status" value="2"/>
</dbReference>
<evidence type="ECO:0000256" key="6">
    <source>
        <dbReference type="ARBA" id="ARBA00034721"/>
    </source>
</evidence>
<feature type="transmembrane region" description="Helical" evidence="8">
    <location>
        <begin position="164"/>
        <end position="189"/>
    </location>
</feature>
<gene>
    <name evidence="10" type="ORF">MRATA1EN1_LOCUS6585</name>
</gene>
<keyword evidence="11" id="KW-1185">Reference proteome</keyword>
<reference evidence="10" key="1">
    <citation type="submission" date="2023-04" db="EMBL/GenBank/DDBJ databases">
        <authorList>
            <consortium name="ELIXIR-Norway"/>
        </authorList>
    </citation>
    <scope>NUCLEOTIDE SEQUENCE [LARGE SCALE GENOMIC DNA]</scope>
</reference>
<feature type="domain" description="MARVEL" evidence="9">
    <location>
        <begin position="30"/>
        <end position="162"/>
    </location>
</feature>
<evidence type="ECO:0000256" key="5">
    <source>
        <dbReference type="ARBA" id="ARBA00023136"/>
    </source>
</evidence>
<evidence type="ECO:0000259" key="9">
    <source>
        <dbReference type="PROSITE" id="PS51225"/>
    </source>
</evidence>
<feature type="transmembrane region" description="Helical" evidence="8">
    <location>
        <begin position="100"/>
        <end position="124"/>
    </location>
</feature>
<feature type="transmembrane region" description="Helical" evidence="8">
    <location>
        <begin position="68"/>
        <end position="88"/>
    </location>
</feature>
<evidence type="ECO:0000256" key="2">
    <source>
        <dbReference type="ARBA" id="ARBA00022692"/>
    </source>
</evidence>
<dbReference type="PANTHER" id="PTHR17068:SF3">
    <property type="entry name" value="MYELOID-ASSOCIATED DIFFERENTIATION MARKER"/>
    <property type="match status" value="1"/>
</dbReference>
<accession>A0ABN8YB07</accession>
<dbReference type="Pfam" id="PF01284">
    <property type="entry name" value="MARVEL"/>
    <property type="match status" value="2"/>
</dbReference>
<feature type="transmembrane region" description="Helical" evidence="8">
    <location>
        <begin position="136"/>
        <end position="152"/>
    </location>
</feature>
<keyword evidence="4 8" id="KW-1133">Transmembrane helix</keyword>
<comment type="subcellular location">
    <subcellularLocation>
        <location evidence="1">Membrane</location>
        <topology evidence="1">Multi-pass membrane protein</topology>
    </subcellularLocation>
</comment>
<evidence type="ECO:0000313" key="10">
    <source>
        <dbReference type="EMBL" id="CAI9157623.1"/>
    </source>
</evidence>
<dbReference type="InterPro" id="IPR047123">
    <property type="entry name" value="MYADM-like"/>
</dbReference>
<organism evidence="10 11">
    <name type="scientific">Rangifer tarandus platyrhynchus</name>
    <name type="common">Svalbard reindeer</name>
    <dbReference type="NCBI Taxonomy" id="3082113"/>
    <lineage>
        <taxon>Eukaryota</taxon>
        <taxon>Metazoa</taxon>
        <taxon>Chordata</taxon>
        <taxon>Craniata</taxon>
        <taxon>Vertebrata</taxon>
        <taxon>Euteleostomi</taxon>
        <taxon>Mammalia</taxon>
        <taxon>Eutheria</taxon>
        <taxon>Laurasiatheria</taxon>
        <taxon>Artiodactyla</taxon>
        <taxon>Ruminantia</taxon>
        <taxon>Pecora</taxon>
        <taxon>Cervidae</taxon>
        <taxon>Odocoileinae</taxon>
        <taxon>Rangifer</taxon>
    </lineage>
</organism>
<dbReference type="Proteomes" id="UP001176941">
    <property type="component" value="Chromosome 16"/>
</dbReference>
<proteinExistence type="inferred from homology"/>